<organism evidence="2 3">
    <name type="scientific">Oedothorax gibbosus</name>
    <dbReference type="NCBI Taxonomy" id="931172"/>
    <lineage>
        <taxon>Eukaryota</taxon>
        <taxon>Metazoa</taxon>
        <taxon>Ecdysozoa</taxon>
        <taxon>Arthropoda</taxon>
        <taxon>Chelicerata</taxon>
        <taxon>Arachnida</taxon>
        <taxon>Araneae</taxon>
        <taxon>Araneomorphae</taxon>
        <taxon>Entelegynae</taxon>
        <taxon>Araneoidea</taxon>
        <taxon>Linyphiidae</taxon>
        <taxon>Erigoninae</taxon>
        <taxon>Oedothorax</taxon>
    </lineage>
</organism>
<feature type="region of interest" description="Disordered" evidence="1">
    <location>
        <begin position="62"/>
        <end position="126"/>
    </location>
</feature>
<dbReference type="EMBL" id="JAFNEN010000254">
    <property type="protein sequence ID" value="KAG8187947.1"/>
    <property type="molecule type" value="Genomic_DNA"/>
</dbReference>
<dbReference type="AlphaFoldDB" id="A0AAV6UUE2"/>
<dbReference type="Proteomes" id="UP000827092">
    <property type="component" value="Unassembled WGS sequence"/>
</dbReference>
<proteinExistence type="predicted"/>
<protein>
    <submittedName>
        <fullName evidence="2">Uncharacterized protein</fullName>
    </submittedName>
</protein>
<evidence type="ECO:0000313" key="2">
    <source>
        <dbReference type="EMBL" id="KAG8187947.1"/>
    </source>
</evidence>
<keyword evidence="3" id="KW-1185">Reference proteome</keyword>
<comment type="caution">
    <text evidence="2">The sequence shown here is derived from an EMBL/GenBank/DDBJ whole genome shotgun (WGS) entry which is preliminary data.</text>
</comment>
<evidence type="ECO:0000256" key="1">
    <source>
        <dbReference type="SAM" id="MobiDB-lite"/>
    </source>
</evidence>
<feature type="compositionally biased region" description="Acidic residues" evidence="1">
    <location>
        <begin position="81"/>
        <end position="115"/>
    </location>
</feature>
<reference evidence="2 3" key="1">
    <citation type="journal article" date="2022" name="Nat. Ecol. Evol.">
        <title>A masculinizing supergene underlies an exaggerated male reproductive morph in a spider.</title>
        <authorList>
            <person name="Hendrickx F."/>
            <person name="De Corte Z."/>
            <person name="Sonet G."/>
            <person name="Van Belleghem S.M."/>
            <person name="Kostlbacher S."/>
            <person name="Vangestel C."/>
        </authorList>
    </citation>
    <scope>NUCLEOTIDE SEQUENCE [LARGE SCALE GENOMIC DNA]</scope>
    <source>
        <strain evidence="2">W744_W776</strain>
    </source>
</reference>
<evidence type="ECO:0000313" key="3">
    <source>
        <dbReference type="Proteomes" id="UP000827092"/>
    </source>
</evidence>
<sequence>MLIFSKSSPYMLLERLITISLDSEKPTKVIVEAIETPPKEYPGETAEEKARREEFELKRKMNRHQEAMKVAASKKLLSQEDNIEEEHDVQTEDDEPTSDASEDVLDDAKEDDNEYFYESTDKTNSV</sequence>
<accession>A0AAV6UUE2</accession>
<gene>
    <name evidence="2" type="ORF">JTE90_027718</name>
</gene>
<name>A0AAV6UUE2_9ARAC</name>